<evidence type="ECO:0000313" key="1">
    <source>
        <dbReference type="EMBL" id="KAH3847933.1"/>
    </source>
</evidence>
<dbReference type="AlphaFoldDB" id="A0A9D4QYV8"/>
<gene>
    <name evidence="1" type="ORF">DPMN_090269</name>
</gene>
<comment type="caution">
    <text evidence="1">The sequence shown here is derived from an EMBL/GenBank/DDBJ whole genome shotgun (WGS) entry which is preliminary data.</text>
</comment>
<dbReference type="Proteomes" id="UP000828390">
    <property type="component" value="Unassembled WGS sequence"/>
</dbReference>
<reference evidence="1" key="2">
    <citation type="submission" date="2020-11" db="EMBL/GenBank/DDBJ databases">
        <authorList>
            <person name="McCartney M.A."/>
            <person name="Auch B."/>
            <person name="Kono T."/>
            <person name="Mallez S."/>
            <person name="Becker A."/>
            <person name="Gohl D.M."/>
            <person name="Silverstein K.A.T."/>
            <person name="Koren S."/>
            <person name="Bechman K.B."/>
            <person name="Herman A."/>
            <person name="Abrahante J.E."/>
            <person name="Garbe J."/>
        </authorList>
    </citation>
    <scope>NUCLEOTIDE SEQUENCE</scope>
    <source>
        <strain evidence="1">Duluth1</strain>
        <tissue evidence="1">Whole animal</tissue>
    </source>
</reference>
<protein>
    <submittedName>
        <fullName evidence="1">Uncharacterized protein</fullName>
    </submittedName>
</protein>
<name>A0A9D4QYV8_DREPO</name>
<dbReference type="EMBL" id="JAIWYP010000003">
    <property type="protein sequence ID" value="KAH3847933.1"/>
    <property type="molecule type" value="Genomic_DNA"/>
</dbReference>
<sequence>MVQKYPVRMVLMKGGFFRKTLWQTEYLTSKLPMTGIPKRPVFSIPSRVVQTSFGDTF</sequence>
<reference evidence="1" key="1">
    <citation type="journal article" date="2019" name="bioRxiv">
        <title>The Genome of the Zebra Mussel, Dreissena polymorpha: A Resource for Invasive Species Research.</title>
        <authorList>
            <person name="McCartney M.A."/>
            <person name="Auch B."/>
            <person name="Kono T."/>
            <person name="Mallez S."/>
            <person name="Zhang Y."/>
            <person name="Obille A."/>
            <person name="Becker A."/>
            <person name="Abrahante J.E."/>
            <person name="Garbe J."/>
            <person name="Badalamenti J.P."/>
            <person name="Herman A."/>
            <person name="Mangelson H."/>
            <person name="Liachko I."/>
            <person name="Sullivan S."/>
            <person name="Sone E.D."/>
            <person name="Koren S."/>
            <person name="Silverstein K.A.T."/>
            <person name="Beckman K.B."/>
            <person name="Gohl D.M."/>
        </authorList>
    </citation>
    <scope>NUCLEOTIDE SEQUENCE</scope>
    <source>
        <strain evidence="1">Duluth1</strain>
        <tissue evidence="1">Whole animal</tissue>
    </source>
</reference>
<proteinExistence type="predicted"/>
<accession>A0A9D4QYV8</accession>
<evidence type="ECO:0000313" key="2">
    <source>
        <dbReference type="Proteomes" id="UP000828390"/>
    </source>
</evidence>
<keyword evidence="2" id="KW-1185">Reference proteome</keyword>
<organism evidence="1 2">
    <name type="scientific">Dreissena polymorpha</name>
    <name type="common">Zebra mussel</name>
    <name type="synonym">Mytilus polymorpha</name>
    <dbReference type="NCBI Taxonomy" id="45954"/>
    <lineage>
        <taxon>Eukaryota</taxon>
        <taxon>Metazoa</taxon>
        <taxon>Spiralia</taxon>
        <taxon>Lophotrochozoa</taxon>
        <taxon>Mollusca</taxon>
        <taxon>Bivalvia</taxon>
        <taxon>Autobranchia</taxon>
        <taxon>Heteroconchia</taxon>
        <taxon>Euheterodonta</taxon>
        <taxon>Imparidentia</taxon>
        <taxon>Neoheterodontei</taxon>
        <taxon>Myida</taxon>
        <taxon>Dreissenoidea</taxon>
        <taxon>Dreissenidae</taxon>
        <taxon>Dreissena</taxon>
    </lineage>
</organism>